<reference evidence="1" key="1">
    <citation type="submission" date="2023-01" db="EMBL/GenBank/DDBJ databases">
        <title>The chitinases involved in constricting ring structure development in the nematode-trapping fungus Drechslerella dactyloides.</title>
        <authorList>
            <person name="Wang R."/>
            <person name="Zhang L."/>
            <person name="Tang P."/>
            <person name="Li S."/>
            <person name="Liang L."/>
        </authorList>
    </citation>
    <scope>NUCLEOTIDE SEQUENCE</scope>
    <source>
        <strain evidence="1">YMF1.00031</strain>
    </source>
</reference>
<dbReference type="AlphaFoldDB" id="A0AAD6IQ70"/>
<proteinExistence type="predicted"/>
<evidence type="ECO:0000313" key="1">
    <source>
        <dbReference type="EMBL" id="KAJ6256458.1"/>
    </source>
</evidence>
<protein>
    <submittedName>
        <fullName evidence="1">Uncharacterized protein</fullName>
    </submittedName>
</protein>
<evidence type="ECO:0000313" key="2">
    <source>
        <dbReference type="Proteomes" id="UP001221413"/>
    </source>
</evidence>
<sequence length="59" mass="6327">MQSVEKADNPSQEGQMVSFKTGQDIDKLVAYVSADDGSQLPMTGWGLNFKSSSVKLSGM</sequence>
<dbReference type="EMBL" id="JAQGDS010000013">
    <property type="protein sequence ID" value="KAJ6256458.1"/>
    <property type="molecule type" value="Genomic_DNA"/>
</dbReference>
<comment type="caution">
    <text evidence="1">The sequence shown here is derived from an EMBL/GenBank/DDBJ whole genome shotgun (WGS) entry which is preliminary data.</text>
</comment>
<organism evidence="1 2">
    <name type="scientific">Drechslerella dactyloides</name>
    <name type="common">Nematode-trapping fungus</name>
    <name type="synonym">Arthrobotrys dactyloides</name>
    <dbReference type="NCBI Taxonomy" id="74499"/>
    <lineage>
        <taxon>Eukaryota</taxon>
        <taxon>Fungi</taxon>
        <taxon>Dikarya</taxon>
        <taxon>Ascomycota</taxon>
        <taxon>Pezizomycotina</taxon>
        <taxon>Orbiliomycetes</taxon>
        <taxon>Orbiliales</taxon>
        <taxon>Orbiliaceae</taxon>
        <taxon>Drechslerella</taxon>
    </lineage>
</organism>
<accession>A0AAD6IQ70</accession>
<dbReference type="Proteomes" id="UP001221413">
    <property type="component" value="Unassembled WGS sequence"/>
</dbReference>
<keyword evidence="2" id="KW-1185">Reference proteome</keyword>
<gene>
    <name evidence="1" type="ORF">Dda_8959</name>
</gene>
<name>A0AAD6IQ70_DREDA</name>